<accession>A0A2J8IK64</accession>
<name>A0A2J8IK64_PANTR</name>
<dbReference type="EMBL" id="NBAG03001548">
    <property type="protein sequence ID" value="PNI10913.1"/>
    <property type="molecule type" value="Genomic_DNA"/>
</dbReference>
<evidence type="ECO:0000313" key="4">
    <source>
        <dbReference type="Proteomes" id="UP000236370"/>
    </source>
</evidence>
<proteinExistence type="predicted"/>
<dbReference type="InterPro" id="IPR002190">
    <property type="entry name" value="MHD_dom"/>
</dbReference>
<dbReference type="PANTHER" id="PTHR11736">
    <property type="entry name" value="MELANOMA-ASSOCIATED ANTIGEN MAGE ANTIGEN"/>
    <property type="match status" value="1"/>
</dbReference>
<dbReference type="FunFam" id="1.10.10.1210:FF:000001">
    <property type="entry name" value="melanoma-associated antigen D1"/>
    <property type="match status" value="1"/>
</dbReference>
<dbReference type="PROSITE" id="PS50838">
    <property type="entry name" value="MAGE"/>
    <property type="match status" value="2"/>
</dbReference>
<evidence type="ECO:0000259" key="2">
    <source>
        <dbReference type="PROSITE" id="PS50838"/>
    </source>
</evidence>
<reference evidence="3 4" key="1">
    <citation type="submission" date="2017-12" db="EMBL/GenBank/DDBJ databases">
        <title>High-resolution comparative analysis of great ape genomes.</title>
        <authorList>
            <person name="Pollen A."/>
            <person name="Hastie A."/>
            <person name="Hormozdiari F."/>
            <person name="Dougherty M."/>
            <person name="Liu R."/>
            <person name="Chaisson M."/>
            <person name="Hoppe E."/>
            <person name="Hill C."/>
            <person name="Pang A."/>
            <person name="Hillier L."/>
            <person name="Baker C."/>
            <person name="Armstrong J."/>
            <person name="Shendure J."/>
            <person name="Paten B."/>
            <person name="Wilson R."/>
            <person name="Chao H."/>
            <person name="Schneider V."/>
            <person name="Ventura M."/>
            <person name="Kronenberg Z."/>
            <person name="Murali S."/>
            <person name="Gordon D."/>
            <person name="Cantsilieris S."/>
            <person name="Munson K."/>
            <person name="Nelson B."/>
            <person name="Raja A."/>
            <person name="Underwood J."/>
            <person name="Diekhans M."/>
            <person name="Fiddes I."/>
            <person name="Haussler D."/>
            <person name="Eichler E."/>
        </authorList>
    </citation>
    <scope>NUCLEOTIDE SEQUENCE [LARGE SCALE GENOMIC DNA]</scope>
    <source>
        <strain evidence="3">Yerkes chimp pedigree #C0471</strain>
    </source>
</reference>
<feature type="compositionally biased region" description="Polar residues" evidence="1">
    <location>
        <begin position="65"/>
        <end position="89"/>
    </location>
</feature>
<dbReference type="AlphaFoldDB" id="A0A2J8IK64"/>
<dbReference type="SMART" id="SM01392">
    <property type="entry name" value="MAGE_N"/>
    <property type="match status" value="1"/>
</dbReference>
<dbReference type="InterPro" id="IPR021072">
    <property type="entry name" value="MAGE_N"/>
</dbReference>
<dbReference type="PANTHER" id="PTHR11736:SF60">
    <property type="entry name" value="MELANOMA-ASSOCIATED ANTIGEN 3-RELATED"/>
    <property type="match status" value="1"/>
</dbReference>
<feature type="compositionally biased region" description="Low complexity" evidence="1">
    <location>
        <begin position="21"/>
        <end position="44"/>
    </location>
</feature>
<feature type="domain" description="MAGE" evidence="2">
    <location>
        <begin position="185"/>
        <end position="244"/>
    </location>
</feature>
<protein>
    <submittedName>
        <fullName evidence="3">MAGEA3 isoform 1</fullName>
    </submittedName>
</protein>
<comment type="caution">
    <text evidence="3">The sequence shown here is derived from an EMBL/GenBank/DDBJ whole genome shotgun (WGS) entry which is preliminary data.</text>
</comment>
<dbReference type="Gene3D" id="1.10.10.1210">
    <property type="entry name" value="MAGE homology domain, winged helix WH2 motif"/>
    <property type="match status" value="1"/>
</dbReference>
<evidence type="ECO:0000313" key="3">
    <source>
        <dbReference type="EMBL" id="PNI10913.1"/>
    </source>
</evidence>
<dbReference type="InterPro" id="IPR041899">
    <property type="entry name" value="MAGE_WH2"/>
</dbReference>
<dbReference type="InterPro" id="IPR037445">
    <property type="entry name" value="MAGE"/>
</dbReference>
<feature type="region of interest" description="Disordered" evidence="1">
    <location>
        <begin position="1"/>
        <end position="99"/>
    </location>
</feature>
<dbReference type="Proteomes" id="UP000236370">
    <property type="component" value="Unassembled WGS sequence"/>
</dbReference>
<feature type="domain" description="MAGE" evidence="2">
    <location>
        <begin position="109"/>
        <end position="173"/>
    </location>
</feature>
<dbReference type="SMART" id="SM01373">
    <property type="entry name" value="MAGE"/>
    <property type="match status" value="1"/>
</dbReference>
<organism evidence="3 4">
    <name type="scientific">Pan troglodytes</name>
    <name type="common">Chimpanzee</name>
    <dbReference type="NCBI Taxonomy" id="9598"/>
    <lineage>
        <taxon>Eukaryota</taxon>
        <taxon>Metazoa</taxon>
        <taxon>Chordata</taxon>
        <taxon>Craniata</taxon>
        <taxon>Vertebrata</taxon>
        <taxon>Euteleostomi</taxon>
        <taxon>Mammalia</taxon>
        <taxon>Eutheria</taxon>
        <taxon>Euarchontoglires</taxon>
        <taxon>Primates</taxon>
        <taxon>Haplorrhini</taxon>
        <taxon>Catarrhini</taxon>
        <taxon>Hominidae</taxon>
        <taxon>Pan</taxon>
    </lineage>
</organism>
<evidence type="ECO:0000256" key="1">
    <source>
        <dbReference type="SAM" id="MobiDB-lite"/>
    </source>
</evidence>
<gene>
    <name evidence="3" type="ORF">CK820_G0056443</name>
</gene>
<dbReference type="Pfam" id="PF12440">
    <property type="entry name" value="MAGE_N"/>
    <property type="match status" value="1"/>
</dbReference>
<sequence>MPLEQRSQHCKPEEGLEARGEALGLVGAQAPATEEQEAASSSSTLVEVTLGEVPAAESPDPPQSPQGASSLPTTMNYPLSSQSYEGSSNQEEEGPSTFPDLESEFQAALSSKVAELVHFLLLKYRARERSQRQKCWGCRRKLAVLLSVIFSKASDSLQLVFGIELMEVDPISHLSWGSQEAAHPNFVQENYLEYRQVPGSDPACYEFLWGPRALIETSYVKVLHHMVKISGGPPISYPPLHEWVLREGEE</sequence>
<feature type="compositionally biased region" description="Basic and acidic residues" evidence="1">
    <location>
        <begin position="1"/>
        <end position="20"/>
    </location>
</feature>